<dbReference type="EMBL" id="FOYP01000002">
    <property type="protein sequence ID" value="SFR56157.1"/>
    <property type="molecule type" value="Genomic_DNA"/>
</dbReference>
<dbReference type="Pfam" id="PF09458">
    <property type="entry name" value="H_lectin"/>
    <property type="match status" value="1"/>
</dbReference>
<dbReference type="InterPro" id="IPR037221">
    <property type="entry name" value="H-type_lectin_dom_sf"/>
</dbReference>
<dbReference type="GO" id="GO:0046871">
    <property type="term" value="F:N-acetylgalactosamine binding"/>
    <property type="evidence" value="ECO:0007669"/>
    <property type="project" value="TreeGrafter"/>
</dbReference>
<evidence type="ECO:0000259" key="1">
    <source>
        <dbReference type="Pfam" id="PF09458"/>
    </source>
</evidence>
<organism evidence="2 3">
    <name type="scientific">Yoonia tamlensis</name>
    <dbReference type="NCBI Taxonomy" id="390270"/>
    <lineage>
        <taxon>Bacteria</taxon>
        <taxon>Pseudomonadati</taxon>
        <taxon>Pseudomonadota</taxon>
        <taxon>Alphaproteobacteria</taxon>
        <taxon>Rhodobacterales</taxon>
        <taxon>Paracoccaceae</taxon>
        <taxon>Yoonia</taxon>
    </lineage>
</organism>
<name>A0A1I6HP67_9RHOB</name>
<dbReference type="SUPFAM" id="SSF141086">
    <property type="entry name" value="Agglutinin HPA-like"/>
    <property type="match status" value="1"/>
</dbReference>
<dbReference type="STRING" id="390270.SAMN04488005_2901"/>
<gene>
    <name evidence="2" type="ORF">SAMN04488005_2901</name>
</gene>
<evidence type="ECO:0000313" key="3">
    <source>
        <dbReference type="Proteomes" id="UP000199478"/>
    </source>
</evidence>
<accession>A0A1I6HP67</accession>
<dbReference type="InterPro" id="IPR052487">
    <property type="entry name" value="Galactose-binding_lectin"/>
</dbReference>
<evidence type="ECO:0000313" key="2">
    <source>
        <dbReference type="EMBL" id="SFR56157.1"/>
    </source>
</evidence>
<keyword evidence="3" id="KW-1185">Reference proteome</keyword>
<dbReference type="InterPro" id="IPR019019">
    <property type="entry name" value="H-type_lectin_domain"/>
</dbReference>
<reference evidence="3" key="1">
    <citation type="submission" date="2016-10" db="EMBL/GenBank/DDBJ databases">
        <authorList>
            <person name="Varghese N."/>
            <person name="Submissions S."/>
        </authorList>
    </citation>
    <scope>NUCLEOTIDE SEQUENCE [LARGE SCALE GENOMIC DNA]</scope>
    <source>
        <strain evidence="3">DSM 26879</strain>
    </source>
</reference>
<keyword evidence="2" id="KW-0430">Lectin</keyword>
<dbReference type="Gene3D" id="2.60.40.2080">
    <property type="match status" value="1"/>
</dbReference>
<dbReference type="Proteomes" id="UP000199478">
    <property type="component" value="Unassembled WGS sequence"/>
</dbReference>
<proteinExistence type="predicted"/>
<dbReference type="GO" id="GO:0030247">
    <property type="term" value="F:polysaccharide binding"/>
    <property type="evidence" value="ECO:0007669"/>
    <property type="project" value="TreeGrafter"/>
</dbReference>
<feature type="domain" description="H-type lectin" evidence="1">
    <location>
        <begin position="45"/>
        <end position="109"/>
    </location>
</feature>
<dbReference type="AlphaFoldDB" id="A0A1I6HP67"/>
<dbReference type="GO" id="GO:0070492">
    <property type="term" value="F:oligosaccharide binding"/>
    <property type="evidence" value="ECO:0007669"/>
    <property type="project" value="TreeGrafter"/>
</dbReference>
<dbReference type="GO" id="GO:0009986">
    <property type="term" value="C:cell surface"/>
    <property type="evidence" value="ECO:0007669"/>
    <property type="project" value="TreeGrafter"/>
</dbReference>
<dbReference type="GO" id="GO:0098609">
    <property type="term" value="P:cell-cell adhesion"/>
    <property type="evidence" value="ECO:0007669"/>
    <property type="project" value="TreeGrafter"/>
</dbReference>
<dbReference type="GO" id="GO:0098636">
    <property type="term" value="C:protein complex involved in cell adhesion"/>
    <property type="evidence" value="ECO:0007669"/>
    <property type="project" value="TreeGrafter"/>
</dbReference>
<sequence>MGPRPAMHRLNSGTVGIDHGDVVMFSDFEDGGAMWRGEGPRQSRETVAFQTAYVKPPHVQVSISMWDISNSTNIRADVQAENITTDGFEIVFRTWADTQVARVRVAWTSFGELPNDDGWDLY</sequence>
<dbReference type="PANTHER" id="PTHR46938">
    <property type="entry name" value="DISCOIDIN-1 SUBUNIT A-RELATED-RELATED"/>
    <property type="match status" value="1"/>
</dbReference>
<dbReference type="GO" id="GO:0045335">
    <property type="term" value="C:phagocytic vesicle"/>
    <property type="evidence" value="ECO:0007669"/>
    <property type="project" value="TreeGrafter"/>
</dbReference>
<protein>
    <submittedName>
        <fullName evidence="2">H-type lectin domain-containing protein</fullName>
    </submittedName>
</protein>